<keyword evidence="4" id="KW-0411">Iron-sulfur</keyword>
<protein>
    <submittedName>
        <fullName evidence="6">Iron-binding zinc finger CDGSH type</fullName>
    </submittedName>
</protein>
<feature type="domain" description="Iron-binding zinc finger CDGSH type" evidence="5">
    <location>
        <begin position="9"/>
        <end position="46"/>
    </location>
</feature>
<dbReference type="PANTHER" id="PTHR46491">
    <property type="entry name" value="CDGSH IRON SULFUR DOMAIN PROTEIN HOMOLOG"/>
    <property type="match status" value="1"/>
</dbReference>
<evidence type="ECO:0000256" key="4">
    <source>
        <dbReference type="ARBA" id="ARBA00023014"/>
    </source>
</evidence>
<dbReference type="SMART" id="SM00704">
    <property type="entry name" value="ZnF_CDGSH"/>
    <property type="match status" value="2"/>
</dbReference>
<dbReference type="Proteomes" id="UP000198607">
    <property type="component" value="Unassembled WGS sequence"/>
</dbReference>
<keyword evidence="1" id="KW-0001">2Fe-2S</keyword>
<dbReference type="Pfam" id="PF09360">
    <property type="entry name" value="zf-CDGSH"/>
    <property type="match status" value="2"/>
</dbReference>
<keyword evidence="3" id="KW-0408">Iron</keyword>
<gene>
    <name evidence="6" type="ORF">SAMN05660652_02605</name>
</gene>
<organism evidence="6 7">
    <name type="scientific">Propionivibrio dicarboxylicus</name>
    <dbReference type="NCBI Taxonomy" id="83767"/>
    <lineage>
        <taxon>Bacteria</taxon>
        <taxon>Pseudomonadati</taxon>
        <taxon>Pseudomonadota</taxon>
        <taxon>Betaproteobacteria</taxon>
        <taxon>Rhodocyclales</taxon>
        <taxon>Rhodocyclaceae</taxon>
        <taxon>Propionivibrio</taxon>
    </lineage>
</organism>
<proteinExistence type="predicted"/>
<evidence type="ECO:0000256" key="3">
    <source>
        <dbReference type="ARBA" id="ARBA00023004"/>
    </source>
</evidence>
<dbReference type="InterPro" id="IPR042216">
    <property type="entry name" value="MitoNEET_CISD"/>
</dbReference>
<dbReference type="Gene3D" id="3.40.5.90">
    <property type="entry name" value="CDGSH iron-sulfur domain, mitoNEET-type"/>
    <property type="match status" value="2"/>
</dbReference>
<evidence type="ECO:0000256" key="2">
    <source>
        <dbReference type="ARBA" id="ARBA00022723"/>
    </source>
</evidence>
<dbReference type="RefSeq" id="WP_091938438.1">
    <property type="nucleotide sequence ID" value="NZ_FNCY01000011.1"/>
</dbReference>
<sequence length="79" mass="8683">MSKAEIAAKSPCAVQVEKGKDYWWCSCGRSASQPFCSGAHKGTEFVPQKYPAEESKTVYFCACKQTKNPPFCDGSHQSL</sequence>
<feature type="domain" description="Iron-binding zinc finger CDGSH type" evidence="5">
    <location>
        <begin position="47"/>
        <end position="77"/>
    </location>
</feature>
<dbReference type="STRING" id="83767.SAMN05660652_02605"/>
<dbReference type="GO" id="GO:0046872">
    <property type="term" value="F:metal ion binding"/>
    <property type="evidence" value="ECO:0007669"/>
    <property type="project" value="UniProtKB-KW"/>
</dbReference>
<dbReference type="InterPro" id="IPR052950">
    <property type="entry name" value="CISD"/>
</dbReference>
<dbReference type="AlphaFoldDB" id="A0A1G8GQD2"/>
<name>A0A1G8GQD2_9RHOO</name>
<evidence type="ECO:0000313" key="7">
    <source>
        <dbReference type="Proteomes" id="UP000198607"/>
    </source>
</evidence>
<evidence type="ECO:0000256" key="1">
    <source>
        <dbReference type="ARBA" id="ARBA00022714"/>
    </source>
</evidence>
<dbReference type="InterPro" id="IPR018967">
    <property type="entry name" value="FeS-contain_CDGSH-typ"/>
</dbReference>
<accession>A0A1G8GQD2</accession>
<keyword evidence="2" id="KW-0479">Metal-binding</keyword>
<reference evidence="6 7" key="1">
    <citation type="submission" date="2016-10" db="EMBL/GenBank/DDBJ databases">
        <authorList>
            <person name="de Groot N.N."/>
        </authorList>
    </citation>
    <scope>NUCLEOTIDE SEQUENCE [LARGE SCALE GENOMIC DNA]</scope>
    <source>
        <strain evidence="6 7">DSM 5885</strain>
    </source>
</reference>
<evidence type="ECO:0000313" key="6">
    <source>
        <dbReference type="EMBL" id="SDH96594.1"/>
    </source>
</evidence>
<keyword evidence="7" id="KW-1185">Reference proteome</keyword>
<dbReference type="PANTHER" id="PTHR46491:SF3">
    <property type="entry name" value="CDGSH IRON-SULFUR DOMAIN-CONTAINING PROTEIN 3, MITOCHONDRIAL"/>
    <property type="match status" value="1"/>
</dbReference>
<dbReference type="EMBL" id="FNCY01000011">
    <property type="protein sequence ID" value="SDH96594.1"/>
    <property type="molecule type" value="Genomic_DNA"/>
</dbReference>
<dbReference type="GO" id="GO:0051537">
    <property type="term" value="F:2 iron, 2 sulfur cluster binding"/>
    <property type="evidence" value="ECO:0007669"/>
    <property type="project" value="UniProtKB-KW"/>
</dbReference>
<dbReference type="OrthoDB" id="9795032at2"/>
<dbReference type="GO" id="GO:0005737">
    <property type="term" value="C:cytoplasm"/>
    <property type="evidence" value="ECO:0007669"/>
    <property type="project" value="UniProtKB-ARBA"/>
</dbReference>
<evidence type="ECO:0000259" key="5">
    <source>
        <dbReference type="SMART" id="SM00704"/>
    </source>
</evidence>